<gene>
    <name evidence="2" type="ORF">niasHT_022981</name>
</gene>
<dbReference type="PANTHER" id="PTHR23020:SF41">
    <property type="entry name" value="AMINOGLYCOSIDE PHOSPHOTRANSFERASE DOMAIN-CONTAINING PROTEIN"/>
    <property type="match status" value="1"/>
</dbReference>
<evidence type="ECO:0000313" key="3">
    <source>
        <dbReference type="Proteomes" id="UP001620626"/>
    </source>
</evidence>
<dbReference type="InterPro" id="IPR012877">
    <property type="entry name" value="Dhs-27"/>
</dbReference>
<comment type="caution">
    <text evidence="2">The sequence shown here is derived from an EMBL/GenBank/DDBJ whole genome shotgun (WGS) entry which is preliminary data.</text>
</comment>
<organism evidence="2 3">
    <name type="scientific">Heterodera trifolii</name>
    <dbReference type="NCBI Taxonomy" id="157864"/>
    <lineage>
        <taxon>Eukaryota</taxon>
        <taxon>Metazoa</taxon>
        <taxon>Ecdysozoa</taxon>
        <taxon>Nematoda</taxon>
        <taxon>Chromadorea</taxon>
        <taxon>Rhabditida</taxon>
        <taxon>Tylenchina</taxon>
        <taxon>Tylenchomorpha</taxon>
        <taxon>Tylenchoidea</taxon>
        <taxon>Heteroderidae</taxon>
        <taxon>Heteroderinae</taxon>
        <taxon>Heterodera</taxon>
    </lineage>
</organism>
<proteinExistence type="predicted"/>
<dbReference type="InterPro" id="IPR052961">
    <property type="entry name" value="Oxido-Kinase-like_Enzymes"/>
</dbReference>
<dbReference type="InterPro" id="IPR011009">
    <property type="entry name" value="Kinase-like_dom_sf"/>
</dbReference>
<dbReference type="Pfam" id="PF07914">
    <property type="entry name" value="DUF1679"/>
    <property type="match status" value="1"/>
</dbReference>
<dbReference type="SUPFAM" id="SSF56112">
    <property type="entry name" value="Protein kinase-like (PK-like)"/>
    <property type="match status" value="1"/>
</dbReference>
<keyword evidence="3" id="KW-1185">Reference proteome</keyword>
<dbReference type="Proteomes" id="UP001620626">
    <property type="component" value="Unassembled WGS sequence"/>
</dbReference>
<dbReference type="EMBL" id="JBICBT010000935">
    <property type="protein sequence ID" value="KAL3092048.1"/>
    <property type="molecule type" value="Genomic_DNA"/>
</dbReference>
<name>A0ABD2JNP5_9BILA</name>
<dbReference type="Gene3D" id="3.90.1200.10">
    <property type="match status" value="1"/>
</dbReference>
<evidence type="ECO:0000313" key="2">
    <source>
        <dbReference type="EMBL" id="KAL3092048.1"/>
    </source>
</evidence>
<dbReference type="InterPro" id="IPR015897">
    <property type="entry name" value="CHK_kinase-like"/>
</dbReference>
<feature type="domain" description="CHK kinase-like" evidence="1">
    <location>
        <begin position="181"/>
        <end position="373"/>
    </location>
</feature>
<evidence type="ECO:0000259" key="1">
    <source>
        <dbReference type="SMART" id="SM00587"/>
    </source>
</evidence>
<dbReference type="AlphaFoldDB" id="A0ABD2JNP5"/>
<sequence length="459" mass="52510">MSSVPFSDRFSSDRFFSDQSLRSQCLPNCASLSFGFVVEKLAKHCHCFGHLFECGQRIFEVSATELSPTNGFTSRVFRCEFEFGAFVGEKRMPTPKKRTMSAIAKVISLERMDTLAENFVGKEQMEKMRNSREQTEMITSTLLQLHRNECNLYNFIGSSAPLPLPKVFYTQTAEEGEGVGLILMDDLSQSTHLEPFENGLTIKKTETVTRHLAHFHAKMSAKNDWQQNFLDANELFEGQQKDSGGMSEWGSIIHEQMVQFDKEKLEVPLKRMRRLFMSMDFGKWAQRKCRELGMEETLLHNDLWINNILWHNGQRADEVAAFIDWQLASRGNPMIDVARLLLMNTSPEVRKELEKDSRLLKQYLEVQRTEGGQNQFELEKLTKAYKLAMVGQTVGFVMVLPFFQRVWADETNCEVKNAKLMERAVAALADAVEVLEEEAPEWLEDAAEEPGNLAETPGI</sequence>
<protein>
    <recommendedName>
        <fullName evidence="1">CHK kinase-like domain-containing protein</fullName>
    </recommendedName>
</protein>
<accession>A0ABD2JNP5</accession>
<reference evidence="2 3" key="1">
    <citation type="submission" date="2024-10" db="EMBL/GenBank/DDBJ databases">
        <authorList>
            <person name="Kim D."/>
        </authorList>
    </citation>
    <scope>NUCLEOTIDE SEQUENCE [LARGE SCALE GENOMIC DNA]</scope>
    <source>
        <strain evidence="2">BH-2024</strain>
    </source>
</reference>
<dbReference type="PANTHER" id="PTHR23020">
    <property type="entry name" value="UNCHARACTERIZED NUCLEAR HORMONE RECEPTOR-RELATED"/>
    <property type="match status" value="1"/>
</dbReference>
<dbReference type="SMART" id="SM00587">
    <property type="entry name" value="CHK"/>
    <property type="match status" value="1"/>
</dbReference>